<proteinExistence type="predicted"/>
<accession>A0A402A810</accession>
<dbReference type="AlphaFoldDB" id="A0A402A810"/>
<dbReference type="Gene3D" id="3.30.1460.30">
    <property type="entry name" value="YgaC/TfoX-N like chaperone"/>
    <property type="match status" value="1"/>
</dbReference>
<dbReference type="RefSeq" id="WP_126582775.1">
    <property type="nucleotide sequence ID" value="NZ_BIFR01000002.1"/>
</dbReference>
<evidence type="ECO:0000313" key="2">
    <source>
        <dbReference type="EMBL" id="GCE15294.1"/>
    </source>
</evidence>
<gene>
    <name evidence="2" type="ORF">KTT_51530</name>
</gene>
<dbReference type="EMBL" id="BIFR01000002">
    <property type="protein sequence ID" value="GCE15294.1"/>
    <property type="molecule type" value="Genomic_DNA"/>
</dbReference>
<protein>
    <recommendedName>
        <fullName evidence="1">TfoX N-terminal domain-containing protein</fullName>
    </recommendedName>
</protein>
<keyword evidence="3" id="KW-1185">Reference proteome</keyword>
<organism evidence="2 3">
    <name type="scientific">Tengunoibacter tsumagoiensis</name>
    <dbReference type="NCBI Taxonomy" id="2014871"/>
    <lineage>
        <taxon>Bacteria</taxon>
        <taxon>Bacillati</taxon>
        <taxon>Chloroflexota</taxon>
        <taxon>Ktedonobacteria</taxon>
        <taxon>Ktedonobacterales</taxon>
        <taxon>Dictyobacteraceae</taxon>
        <taxon>Tengunoibacter</taxon>
    </lineage>
</organism>
<dbReference type="SUPFAM" id="SSF159894">
    <property type="entry name" value="YgaC/TfoX-N like"/>
    <property type="match status" value="1"/>
</dbReference>
<evidence type="ECO:0000259" key="1">
    <source>
        <dbReference type="Pfam" id="PF04993"/>
    </source>
</evidence>
<name>A0A402A810_9CHLR</name>
<feature type="domain" description="TfoX N-terminal" evidence="1">
    <location>
        <begin position="19"/>
        <end position="107"/>
    </location>
</feature>
<dbReference type="InterPro" id="IPR007076">
    <property type="entry name" value="TfoX_N"/>
</dbReference>
<dbReference type="OrthoDB" id="129437at2"/>
<dbReference type="Pfam" id="PF04993">
    <property type="entry name" value="TfoX_N"/>
    <property type="match status" value="1"/>
</dbReference>
<dbReference type="Proteomes" id="UP000287352">
    <property type="component" value="Unassembled WGS sequence"/>
</dbReference>
<sequence>MALTEKQQQILIQVEQAAQFYPHLEITFRKMFGGGMIYNAGRPIGSLTKQGLSLKLNADDRDLLLQEPGAEPLQHDGEAPSKQYVIVPEQISAEPEQLGPWLERSVSYVLTIPVKPRKKR</sequence>
<evidence type="ECO:0000313" key="3">
    <source>
        <dbReference type="Proteomes" id="UP000287352"/>
    </source>
</evidence>
<comment type="caution">
    <text evidence="2">The sequence shown here is derived from an EMBL/GenBank/DDBJ whole genome shotgun (WGS) entry which is preliminary data.</text>
</comment>
<reference evidence="3" key="1">
    <citation type="submission" date="2018-12" db="EMBL/GenBank/DDBJ databases">
        <title>Tengunoibacter tsumagoiensis gen. nov., sp. nov., Dictyobacter kobayashii sp. nov., D. alpinus sp. nov., and D. joshuensis sp. nov. and description of Dictyobacteraceae fam. nov. within the order Ktedonobacterales isolated from Tengu-no-mugimeshi.</title>
        <authorList>
            <person name="Wang C.M."/>
            <person name="Zheng Y."/>
            <person name="Sakai Y."/>
            <person name="Toyoda A."/>
            <person name="Minakuchi Y."/>
            <person name="Abe K."/>
            <person name="Yokota A."/>
            <person name="Yabe S."/>
        </authorList>
    </citation>
    <scope>NUCLEOTIDE SEQUENCE [LARGE SCALE GENOMIC DNA]</scope>
    <source>
        <strain evidence="3">Uno3</strain>
    </source>
</reference>